<evidence type="ECO:0000313" key="2">
    <source>
        <dbReference type="EMBL" id="GMH14780.1"/>
    </source>
</evidence>
<reference evidence="2" key="1">
    <citation type="submission" date="2023-05" db="EMBL/GenBank/DDBJ databases">
        <title>Nepenthes gracilis genome sequencing.</title>
        <authorList>
            <person name="Fukushima K."/>
        </authorList>
    </citation>
    <scope>NUCLEOTIDE SEQUENCE</scope>
    <source>
        <strain evidence="2">SING2019-196</strain>
    </source>
</reference>
<comment type="caution">
    <text evidence="2">The sequence shown here is derived from an EMBL/GenBank/DDBJ whole genome shotgun (WGS) entry which is preliminary data.</text>
</comment>
<evidence type="ECO:0000313" key="3">
    <source>
        <dbReference type="Proteomes" id="UP001279734"/>
    </source>
</evidence>
<sequence>MKRGGSCFIDLYGITETWRCTRQAKWGRFASPSSPQKNFAVGGDDSEGMVSGMEGGSASIDFGIESSDESKGQRWMSRSTKICATDELITEIDPATTSIFCRRIQCRWMFQMAGKYGGNRFETDFIGGVR</sequence>
<dbReference type="Proteomes" id="UP001279734">
    <property type="component" value="Unassembled WGS sequence"/>
</dbReference>
<feature type="region of interest" description="Disordered" evidence="1">
    <location>
        <begin position="32"/>
        <end position="52"/>
    </location>
</feature>
<dbReference type="AlphaFoldDB" id="A0AAD3SMZ8"/>
<proteinExistence type="predicted"/>
<evidence type="ECO:0000256" key="1">
    <source>
        <dbReference type="SAM" id="MobiDB-lite"/>
    </source>
</evidence>
<gene>
    <name evidence="2" type="ORF">Nepgr_016621</name>
</gene>
<dbReference type="EMBL" id="BSYO01000014">
    <property type="protein sequence ID" value="GMH14780.1"/>
    <property type="molecule type" value="Genomic_DNA"/>
</dbReference>
<accession>A0AAD3SMZ8</accession>
<organism evidence="2 3">
    <name type="scientific">Nepenthes gracilis</name>
    <name type="common">Slender pitcher plant</name>
    <dbReference type="NCBI Taxonomy" id="150966"/>
    <lineage>
        <taxon>Eukaryota</taxon>
        <taxon>Viridiplantae</taxon>
        <taxon>Streptophyta</taxon>
        <taxon>Embryophyta</taxon>
        <taxon>Tracheophyta</taxon>
        <taxon>Spermatophyta</taxon>
        <taxon>Magnoliopsida</taxon>
        <taxon>eudicotyledons</taxon>
        <taxon>Gunneridae</taxon>
        <taxon>Pentapetalae</taxon>
        <taxon>Caryophyllales</taxon>
        <taxon>Nepenthaceae</taxon>
        <taxon>Nepenthes</taxon>
    </lineage>
</organism>
<keyword evidence="3" id="KW-1185">Reference proteome</keyword>
<protein>
    <submittedName>
        <fullName evidence="2">Uncharacterized protein</fullName>
    </submittedName>
</protein>
<name>A0AAD3SMZ8_NEPGR</name>